<organism evidence="2 3">
    <name type="scientific">Cycloclasticus pugetii</name>
    <dbReference type="NCBI Taxonomy" id="34068"/>
    <lineage>
        <taxon>Bacteria</taxon>
        <taxon>Pseudomonadati</taxon>
        <taxon>Pseudomonadota</taxon>
        <taxon>Gammaproteobacteria</taxon>
        <taxon>Thiotrichales</taxon>
        <taxon>Piscirickettsiaceae</taxon>
        <taxon>Cycloclasticus</taxon>
    </lineage>
</organism>
<keyword evidence="3" id="KW-1185">Reference proteome</keyword>
<dbReference type="AlphaFoldDB" id="A0AB33Z4J5"/>
<feature type="chain" id="PRO_5044255834" description="Peptidoglycan-binding protein, CsiV" evidence="1">
    <location>
        <begin position="25"/>
        <end position="212"/>
    </location>
</feature>
<gene>
    <name evidence="2" type="ORF">L196_00700</name>
</gene>
<dbReference type="RefSeq" id="WP_015005646.1">
    <property type="nucleotide sequence ID" value="NZ_KE646805.1"/>
</dbReference>
<reference evidence="2 3" key="1">
    <citation type="journal article" date="2013" name="Genome Announc.">
        <title>Genome Sequence of the Pyrene- and Fluoranthene-Degrading Bacterium Cycloclasticus sp. Strain PY97M.</title>
        <authorList>
            <person name="Cui Z."/>
            <person name="Xu G."/>
            <person name="Li Q."/>
            <person name="Gao W."/>
            <person name="Zheng L."/>
        </authorList>
    </citation>
    <scope>NUCLEOTIDE SEQUENCE [LARGE SCALE GENOMIC DNA]</scope>
    <source>
        <strain evidence="2 3">PY97M</strain>
    </source>
</reference>
<evidence type="ECO:0000256" key="1">
    <source>
        <dbReference type="SAM" id="SignalP"/>
    </source>
</evidence>
<proteinExistence type="predicted"/>
<evidence type="ECO:0008006" key="4">
    <source>
        <dbReference type="Google" id="ProtNLM"/>
    </source>
</evidence>
<name>A0AB33Z4J5_9GAMM</name>
<accession>A0AB33Z4J5</accession>
<dbReference type="Pfam" id="PF10972">
    <property type="entry name" value="CsiV"/>
    <property type="match status" value="1"/>
</dbReference>
<dbReference type="EMBL" id="ASHL01000001">
    <property type="protein sequence ID" value="EPD13973.1"/>
    <property type="molecule type" value="Genomic_DNA"/>
</dbReference>
<feature type="signal peptide" evidence="1">
    <location>
        <begin position="1"/>
        <end position="24"/>
    </location>
</feature>
<evidence type="ECO:0000313" key="3">
    <source>
        <dbReference type="Proteomes" id="UP000015462"/>
    </source>
</evidence>
<dbReference type="Proteomes" id="UP000015462">
    <property type="component" value="Unassembled WGS sequence"/>
</dbReference>
<protein>
    <recommendedName>
        <fullName evidence="4">Peptidoglycan-binding protein, CsiV</fullName>
    </recommendedName>
</protein>
<comment type="caution">
    <text evidence="2">The sequence shown here is derived from an EMBL/GenBank/DDBJ whole genome shotgun (WGS) entry which is preliminary data.</text>
</comment>
<sequence>MTATRLFSYALILIVLSYNIQAFADNESSSQSSTWYSIEYLIFENKSLSNQTLEPWTSAAFKIPDNAIRLSNVSSNTAFKPLAPNQQQLYGVYNRLEKLSSYTPIAHAGWVQPLQQKGERKPVQISHQTGPLQLEGTLTFHRGRFLHLDIDLQLSEMNSLAITQTNLSQRFHEPVTLYRLTETRRIKTDESHYFDHPRFGVLAIVKKIDSPN</sequence>
<keyword evidence="1" id="KW-0732">Signal</keyword>
<evidence type="ECO:0000313" key="2">
    <source>
        <dbReference type="EMBL" id="EPD13973.1"/>
    </source>
</evidence>
<dbReference type="InterPro" id="IPR021241">
    <property type="entry name" value="CsiV"/>
</dbReference>